<name>A0ABS8URW2_DATST</name>
<comment type="similarity">
    <text evidence="11">Belongs to the Ca(2+):cation antiporter (CaCA) (TC 2.A.19) family. Cation/calcium exchanger (CCX) subfamily.</text>
</comment>
<dbReference type="InterPro" id="IPR044880">
    <property type="entry name" value="NCX_ion-bd_dom_sf"/>
</dbReference>
<evidence type="ECO:0000256" key="3">
    <source>
        <dbReference type="ARBA" id="ARBA00022449"/>
    </source>
</evidence>
<feature type="transmembrane region" description="Helical" evidence="12">
    <location>
        <begin position="431"/>
        <end position="454"/>
    </location>
</feature>
<evidence type="ECO:0000256" key="7">
    <source>
        <dbReference type="ARBA" id="ARBA00022989"/>
    </source>
</evidence>
<keyword evidence="8" id="KW-0915">Sodium</keyword>
<feature type="transmembrane region" description="Helical" evidence="12">
    <location>
        <begin position="406"/>
        <end position="425"/>
    </location>
</feature>
<protein>
    <submittedName>
        <fullName evidence="14">Sodium/calcium exchanger protein</fullName>
    </submittedName>
</protein>
<dbReference type="PANTHER" id="PTHR12266">
    <property type="entry name" value="NA+/CA2+ K+ INDEPENDENT EXCHANGER"/>
    <property type="match status" value="1"/>
</dbReference>
<dbReference type="Pfam" id="PF01699">
    <property type="entry name" value="Na_Ca_ex"/>
    <property type="match status" value="2"/>
</dbReference>
<feature type="transmembrane region" description="Helical" evidence="12">
    <location>
        <begin position="12"/>
        <end position="33"/>
    </location>
</feature>
<feature type="transmembrane region" description="Helical" evidence="12">
    <location>
        <begin position="475"/>
        <end position="504"/>
    </location>
</feature>
<keyword evidence="9 12" id="KW-0472">Membrane</keyword>
<feature type="domain" description="Sodium/calcium exchanger membrane region" evidence="13">
    <location>
        <begin position="410"/>
        <end position="563"/>
    </location>
</feature>
<evidence type="ECO:0000313" key="15">
    <source>
        <dbReference type="Proteomes" id="UP000823775"/>
    </source>
</evidence>
<feature type="transmembrane region" description="Helical" evidence="12">
    <location>
        <begin position="86"/>
        <end position="111"/>
    </location>
</feature>
<evidence type="ECO:0000256" key="8">
    <source>
        <dbReference type="ARBA" id="ARBA00023053"/>
    </source>
</evidence>
<feature type="transmembrane region" description="Helical" evidence="12">
    <location>
        <begin position="207"/>
        <end position="227"/>
    </location>
</feature>
<feature type="transmembrane region" description="Helical" evidence="12">
    <location>
        <begin position="375"/>
        <end position="394"/>
    </location>
</feature>
<feature type="transmembrane region" description="Helical" evidence="12">
    <location>
        <begin position="547"/>
        <end position="564"/>
    </location>
</feature>
<keyword evidence="5 12" id="KW-0812">Transmembrane</keyword>
<accession>A0ABS8URW2</accession>
<evidence type="ECO:0000256" key="6">
    <source>
        <dbReference type="ARBA" id="ARBA00022958"/>
    </source>
</evidence>
<feature type="transmembrane region" description="Helical" evidence="12">
    <location>
        <begin position="233"/>
        <end position="255"/>
    </location>
</feature>
<feature type="transmembrane region" description="Helical" evidence="12">
    <location>
        <begin position="174"/>
        <end position="195"/>
    </location>
</feature>
<evidence type="ECO:0000256" key="12">
    <source>
        <dbReference type="SAM" id="Phobius"/>
    </source>
</evidence>
<keyword evidence="10" id="KW-0739">Sodium transport</keyword>
<comment type="caution">
    <text evidence="14">The sequence shown here is derived from an EMBL/GenBank/DDBJ whole genome shotgun (WGS) entry which is preliminary data.</text>
</comment>
<gene>
    <name evidence="14" type="primary">CAX7_1</name>
    <name evidence="14" type="ORF">HAX54_020043</name>
</gene>
<organism evidence="14 15">
    <name type="scientific">Datura stramonium</name>
    <name type="common">Jimsonweed</name>
    <name type="synonym">Common thornapple</name>
    <dbReference type="NCBI Taxonomy" id="4076"/>
    <lineage>
        <taxon>Eukaryota</taxon>
        <taxon>Viridiplantae</taxon>
        <taxon>Streptophyta</taxon>
        <taxon>Embryophyta</taxon>
        <taxon>Tracheophyta</taxon>
        <taxon>Spermatophyta</taxon>
        <taxon>Magnoliopsida</taxon>
        <taxon>eudicotyledons</taxon>
        <taxon>Gunneridae</taxon>
        <taxon>Pentapetalae</taxon>
        <taxon>asterids</taxon>
        <taxon>lamiids</taxon>
        <taxon>Solanales</taxon>
        <taxon>Solanaceae</taxon>
        <taxon>Solanoideae</taxon>
        <taxon>Datureae</taxon>
        <taxon>Datura</taxon>
    </lineage>
</organism>
<evidence type="ECO:0000256" key="2">
    <source>
        <dbReference type="ARBA" id="ARBA00022448"/>
    </source>
</evidence>
<dbReference type="InterPro" id="IPR004837">
    <property type="entry name" value="NaCa_Exmemb"/>
</dbReference>
<evidence type="ECO:0000256" key="11">
    <source>
        <dbReference type="ARBA" id="ARBA00038187"/>
    </source>
</evidence>
<keyword evidence="4" id="KW-0633">Potassium transport</keyword>
<keyword evidence="10" id="KW-0406">Ion transport</keyword>
<feature type="domain" description="Sodium/calcium exchanger membrane region" evidence="13">
    <location>
        <begin position="103"/>
        <end position="249"/>
    </location>
</feature>
<keyword evidence="7 12" id="KW-1133">Transmembrane helix</keyword>
<proteinExistence type="inferred from homology"/>
<evidence type="ECO:0000313" key="14">
    <source>
        <dbReference type="EMBL" id="MCD9561083.1"/>
    </source>
</evidence>
<evidence type="ECO:0000259" key="13">
    <source>
        <dbReference type="Pfam" id="PF01699"/>
    </source>
</evidence>
<keyword evidence="3" id="KW-0050">Antiport</keyword>
<keyword evidence="2" id="KW-0813">Transport</keyword>
<evidence type="ECO:0000256" key="10">
    <source>
        <dbReference type="ARBA" id="ARBA00023201"/>
    </source>
</evidence>
<dbReference type="Proteomes" id="UP000823775">
    <property type="component" value="Unassembled WGS sequence"/>
</dbReference>
<dbReference type="EMBL" id="JACEIK010002424">
    <property type="protein sequence ID" value="MCD9561083.1"/>
    <property type="molecule type" value="Genomic_DNA"/>
</dbReference>
<reference evidence="14 15" key="1">
    <citation type="journal article" date="2021" name="BMC Genomics">
        <title>Datura genome reveals duplications of psychoactive alkaloid biosynthetic genes and high mutation rate following tissue culture.</title>
        <authorList>
            <person name="Rajewski A."/>
            <person name="Carter-House D."/>
            <person name="Stajich J."/>
            <person name="Litt A."/>
        </authorList>
    </citation>
    <scope>NUCLEOTIDE SEQUENCE [LARGE SCALE GENOMIC DNA]</scope>
    <source>
        <strain evidence="14">AR-01</strain>
    </source>
</reference>
<dbReference type="Gene3D" id="1.20.1420.30">
    <property type="entry name" value="NCX, central ion-binding region"/>
    <property type="match status" value="2"/>
</dbReference>
<comment type="subcellular location">
    <subcellularLocation>
        <location evidence="1">Membrane</location>
        <topology evidence="1">Multi-pass membrane protein</topology>
    </subcellularLocation>
</comment>
<keyword evidence="15" id="KW-1185">Reference proteome</keyword>
<dbReference type="InterPro" id="IPR051359">
    <property type="entry name" value="CaCA_antiporter"/>
</dbReference>
<evidence type="ECO:0000256" key="1">
    <source>
        <dbReference type="ARBA" id="ARBA00004141"/>
    </source>
</evidence>
<evidence type="ECO:0000256" key="4">
    <source>
        <dbReference type="ARBA" id="ARBA00022538"/>
    </source>
</evidence>
<evidence type="ECO:0000256" key="5">
    <source>
        <dbReference type="ARBA" id="ARBA00022692"/>
    </source>
</evidence>
<keyword evidence="6" id="KW-0630">Potassium</keyword>
<sequence>MMDFFPFHFKPRSGLSIILNTSFIFLLFLYTLTSNGRFSQSQRYLSKTNNNDCSDLHKLSDSQSKCAYIKQNSSCSGKGYLNYLEFFYCTLGWLPQLGYILLLVWLVLLFYMLGNTAAEYFCPCAEGLSKVMNLSPAIAGTTLLPLGNGANDVFSSIISFTRSSSSGTVGLNSVLGGALFISCFVVGVISILVSSTTQRLTIDEPSFIRDVLFIFFSLSCLLGIIVFGRVNLWIAICFSCIYVAYICVVCTMHFLSNNETVKNANSPVGKEDDIGLPLLGCIDEEKCSPSCSSEKQIAQISSSTLDASSSCCKFFNHFLAALELPLYLPRRLTIPVVREESWSKPMAVCSVTLAPILAAAVLSPPRERMDSKANLAIGMTSLFVGLILGNVAFLSTKKSSPPKKCLLIWLLGGFLMSTTWTYILAQELVSLLVSFGYILGINPSILGLTVLAWGNSTGDLISNVTMALNGGKDGVQMAISACYAGPLFNTLIGLGVSIVLASWWEYPTSYVLPKDPFLCETLGFLMVGLLWALVILPKRNMQPDHSLGVGLLAIYFCFLFLRFAKGVQYLNPYQNGKIGTPENIIVDISFQLE</sequence>
<evidence type="ECO:0000256" key="9">
    <source>
        <dbReference type="ARBA" id="ARBA00023136"/>
    </source>
</evidence>
<dbReference type="PANTHER" id="PTHR12266:SF24">
    <property type="entry name" value="CATION_CALCIUM EXCHANGER 1"/>
    <property type="match status" value="1"/>
</dbReference>
<feature type="transmembrane region" description="Helical" evidence="12">
    <location>
        <begin position="516"/>
        <end position="535"/>
    </location>
</feature>